<evidence type="ECO:0000313" key="6">
    <source>
        <dbReference type="EMBL" id="SBT25534.1"/>
    </source>
</evidence>
<protein>
    <submittedName>
        <fullName evidence="6">Transcriptional regulator, LysR family</fullName>
    </submittedName>
</protein>
<evidence type="ECO:0000259" key="5">
    <source>
        <dbReference type="PROSITE" id="PS50931"/>
    </source>
</evidence>
<dbReference type="InterPro" id="IPR036390">
    <property type="entry name" value="WH_DNA-bd_sf"/>
</dbReference>
<dbReference type="Pfam" id="PF03466">
    <property type="entry name" value="LysR_substrate"/>
    <property type="match status" value="1"/>
</dbReference>
<dbReference type="InterPro" id="IPR036388">
    <property type="entry name" value="WH-like_DNA-bd_sf"/>
</dbReference>
<evidence type="ECO:0000313" key="7">
    <source>
        <dbReference type="EMBL" id="SOE50955.1"/>
    </source>
</evidence>
<feature type="domain" description="HTH lysR-type" evidence="5">
    <location>
        <begin position="6"/>
        <end position="63"/>
    </location>
</feature>
<reference evidence="6 8" key="1">
    <citation type="submission" date="2016-06" db="EMBL/GenBank/DDBJ databases">
        <authorList>
            <person name="Kjaerup R.B."/>
            <person name="Dalgaard T.S."/>
            <person name="Juul-Madsen H.R."/>
        </authorList>
    </citation>
    <scope>NUCLEOTIDE SEQUENCE [LARGE SCALE GENOMIC DNA]</scope>
    <source>
        <strain evidence="6">Orrdi1</strain>
    </source>
</reference>
<dbReference type="CDD" id="cd08432">
    <property type="entry name" value="PBP2_GcdR_TrpI_HvrB_AmpR_like"/>
    <property type="match status" value="1"/>
</dbReference>
<dbReference type="GO" id="GO:0043565">
    <property type="term" value="F:sequence-specific DNA binding"/>
    <property type="evidence" value="ECO:0007669"/>
    <property type="project" value="TreeGrafter"/>
</dbReference>
<proteinExistence type="inferred from homology"/>
<dbReference type="STRING" id="1851544.ODI_00200"/>
<dbReference type="OrthoDB" id="9178397at2"/>
<keyword evidence="8" id="KW-1185">Reference proteome</keyword>
<dbReference type="EMBL" id="LT907988">
    <property type="protein sequence ID" value="SOE50955.1"/>
    <property type="molecule type" value="Genomic_DNA"/>
</dbReference>
<dbReference type="InterPro" id="IPR000847">
    <property type="entry name" value="LysR_HTH_N"/>
</dbReference>
<evidence type="ECO:0000256" key="3">
    <source>
        <dbReference type="ARBA" id="ARBA00023125"/>
    </source>
</evidence>
<dbReference type="Gene3D" id="1.10.10.10">
    <property type="entry name" value="Winged helix-like DNA-binding domain superfamily/Winged helix DNA-binding domain"/>
    <property type="match status" value="1"/>
</dbReference>
<evidence type="ECO:0000313" key="8">
    <source>
        <dbReference type="Proteomes" id="UP000078558"/>
    </source>
</evidence>
<dbReference type="PANTHER" id="PTHR30537:SF74">
    <property type="entry name" value="HTH-TYPE TRANSCRIPTIONAL REGULATOR TRPI"/>
    <property type="match status" value="1"/>
</dbReference>
<dbReference type="AlphaFoldDB" id="A0A1C3K277"/>
<dbReference type="Gene3D" id="3.40.190.10">
    <property type="entry name" value="Periplasmic binding protein-like II"/>
    <property type="match status" value="2"/>
</dbReference>
<evidence type="ECO:0000256" key="2">
    <source>
        <dbReference type="ARBA" id="ARBA00023015"/>
    </source>
</evidence>
<dbReference type="FunFam" id="1.10.10.10:FF:000038">
    <property type="entry name" value="Glycine cleavage system transcriptional activator"/>
    <property type="match status" value="1"/>
</dbReference>
<dbReference type="PROSITE" id="PS50931">
    <property type="entry name" value="HTH_LYSR"/>
    <property type="match status" value="1"/>
</dbReference>
<keyword evidence="4" id="KW-0804">Transcription</keyword>
<dbReference type="InterPro" id="IPR058163">
    <property type="entry name" value="LysR-type_TF_proteobact-type"/>
</dbReference>
<dbReference type="SUPFAM" id="SSF53850">
    <property type="entry name" value="Periplasmic binding protein-like II"/>
    <property type="match status" value="1"/>
</dbReference>
<dbReference type="PRINTS" id="PR00039">
    <property type="entry name" value="HTHLYSR"/>
</dbReference>
<keyword evidence="3" id="KW-0238">DNA-binding</keyword>
<dbReference type="PANTHER" id="PTHR30537">
    <property type="entry name" value="HTH-TYPE TRANSCRIPTIONAL REGULATOR"/>
    <property type="match status" value="1"/>
</dbReference>
<dbReference type="Pfam" id="PF00126">
    <property type="entry name" value="HTH_1"/>
    <property type="match status" value="1"/>
</dbReference>
<gene>
    <name evidence="6" type="ORF">ODI_00200</name>
    <name evidence="7" type="ORF">ODI_R3091</name>
</gene>
<organism evidence="6 8">
    <name type="scientific">Orrella dioscoreae</name>
    <dbReference type="NCBI Taxonomy" id="1851544"/>
    <lineage>
        <taxon>Bacteria</taxon>
        <taxon>Pseudomonadati</taxon>
        <taxon>Pseudomonadota</taxon>
        <taxon>Betaproteobacteria</taxon>
        <taxon>Burkholderiales</taxon>
        <taxon>Alcaligenaceae</taxon>
        <taxon>Orrella</taxon>
    </lineage>
</organism>
<dbReference type="SUPFAM" id="SSF46785">
    <property type="entry name" value="Winged helix' DNA-binding domain"/>
    <property type="match status" value="1"/>
</dbReference>
<sequence>MRRRLPPLATLRPFEATARLGSFTLAAQELSLTQGAVSQQVRNLEDFLGLKLFERQARRLDLTDEGRQLFASVQRALDDLERTVGRLVVRGERVVLNVTAMPTLATVWLMPRLAAFAALHPDIELRLATSIEPADLHGGNVDVAIRVGKLPGRAYPREHANIDLVMTERWDGVIADSLFPDAIVPVASRALLAEGAPIEGPSDLQAYPLIHTVSRQRAWPDWFRAQGVRFHPRLADPECGHFFISLQAAREGRGIAMVPELIFHHARAQSEDLVAAWLPAARSAGEYYVLTHETQETSRAVQAFRQWLVEEGARTRTLYGMADAPVA</sequence>
<dbReference type="EMBL" id="FLRC01000020">
    <property type="protein sequence ID" value="SBT25534.1"/>
    <property type="molecule type" value="Genomic_DNA"/>
</dbReference>
<keyword evidence="2" id="KW-0805">Transcription regulation</keyword>
<accession>A0A1C3K277</accession>
<dbReference type="GO" id="GO:0003700">
    <property type="term" value="F:DNA-binding transcription factor activity"/>
    <property type="evidence" value="ECO:0007669"/>
    <property type="project" value="InterPro"/>
</dbReference>
<evidence type="ECO:0000256" key="4">
    <source>
        <dbReference type="ARBA" id="ARBA00023163"/>
    </source>
</evidence>
<dbReference type="RefSeq" id="WP_067753682.1">
    <property type="nucleotide sequence ID" value="NZ_LT907988.1"/>
</dbReference>
<dbReference type="GO" id="GO:0006351">
    <property type="term" value="P:DNA-templated transcription"/>
    <property type="evidence" value="ECO:0007669"/>
    <property type="project" value="TreeGrafter"/>
</dbReference>
<evidence type="ECO:0000256" key="1">
    <source>
        <dbReference type="ARBA" id="ARBA00009437"/>
    </source>
</evidence>
<reference evidence="7 8" key="2">
    <citation type="submission" date="2017-08" db="EMBL/GenBank/DDBJ databases">
        <authorList>
            <person name="de Groot N.N."/>
        </authorList>
    </citation>
    <scope>NUCLEOTIDE SEQUENCE [LARGE SCALE GENOMIC DNA]</scope>
    <source>
        <strain evidence="7">Orrdi1</strain>
    </source>
</reference>
<dbReference type="KEGG" id="odi:ODI_R3091"/>
<dbReference type="InterPro" id="IPR005119">
    <property type="entry name" value="LysR_subst-bd"/>
</dbReference>
<dbReference type="Proteomes" id="UP000078558">
    <property type="component" value="Chromosome I"/>
</dbReference>
<name>A0A1C3K277_9BURK</name>
<comment type="similarity">
    <text evidence="1">Belongs to the LysR transcriptional regulatory family.</text>
</comment>